<name>A0ABQ3TMT8_9ACTN</name>
<evidence type="ECO:0000313" key="1">
    <source>
        <dbReference type="EMBL" id="GHI81673.1"/>
    </source>
</evidence>
<accession>A0ABQ3TMT8</accession>
<keyword evidence="2" id="KW-1185">Reference proteome</keyword>
<gene>
    <name evidence="1" type="ORF">Sspor_72340</name>
</gene>
<protein>
    <submittedName>
        <fullName evidence="1">Uncharacterized protein</fullName>
    </submittedName>
</protein>
<dbReference type="EMBL" id="BNED01000005">
    <property type="protein sequence ID" value="GHI81673.1"/>
    <property type="molecule type" value="Genomic_DNA"/>
</dbReference>
<reference evidence="2" key="1">
    <citation type="submission" date="2023-07" db="EMBL/GenBank/DDBJ databases">
        <title>Whole genome shotgun sequence of Streptomyces spororaveus NBRC 15456.</title>
        <authorList>
            <person name="Komaki H."/>
            <person name="Tamura T."/>
        </authorList>
    </citation>
    <scope>NUCLEOTIDE SEQUENCE [LARGE SCALE GENOMIC DNA]</scope>
    <source>
        <strain evidence="2">NBRC 15456</strain>
    </source>
</reference>
<sequence>MIHGSLVCQGCSGTLYAVSTTCAHSAPFPTWEVDHDRTPASCPLRPLLPLEGAAAHVSELAHADHVLTEPS</sequence>
<dbReference type="Proteomes" id="UP000608522">
    <property type="component" value="Unassembled WGS sequence"/>
</dbReference>
<comment type="caution">
    <text evidence="1">The sequence shown here is derived from an EMBL/GenBank/DDBJ whole genome shotgun (WGS) entry which is preliminary data.</text>
</comment>
<organism evidence="1 2">
    <name type="scientific">Streptomyces spororaveus</name>
    <dbReference type="NCBI Taxonomy" id="284039"/>
    <lineage>
        <taxon>Bacteria</taxon>
        <taxon>Bacillati</taxon>
        <taxon>Actinomycetota</taxon>
        <taxon>Actinomycetes</taxon>
        <taxon>Kitasatosporales</taxon>
        <taxon>Streptomycetaceae</taxon>
        <taxon>Streptomyces</taxon>
    </lineage>
</organism>
<proteinExistence type="predicted"/>
<evidence type="ECO:0000313" key="2">
    <source>
        <dbReference type="Proteomes" id="UP000608522"/>
    </source>
</evidence>